<dbReference type="AlphaFoldDB" id="A0A433QHJ1"/>
<comment type="caution">
    <text evidence="1">The sequence shown here is derived from an EMBL/GenBank/DDBJ whole genome shotgun (WGS) entry which is preliminary data.</text>
</comment>
<dbReference type="Proteomes" id="UP000274822">
    <property type="component" value="Unassembled WGS sequence"/>
</dbReference>
<proteinExistence type="predicted"/>
<evidence type="ECO:0000313" key="1">
    <source>
        <dbReference type="EMBL" id="RUS29262.1"/>
    </source>
</evidence>
<dbReference type="EMBL" id="RBNJ01005382">
    <property type="protein sequence ID" value="RUS29262.1"/>
    <property type="molecule type" value="Genomic_DNA"/>
</dbReference>
<accession>A0A433QHJ1</accession>
<name>A0A433QHJ1_9FUNG</name>
<gene>
    <name evidence="1" type="ORF">BC938DRAFT_480861</name>
</gene>
<sequence length="67" mass="7280">MQIGVRALGRPHAGQEARWSHLQPMEGGALYLLSSIVPSQVSPTVFPMPSHLQSLLSQPSPLNHHFG</sequence>
<keyword evidence="2" id="KW-1185">Reference proteome</keyword>
<evidence type="ECO:0000313" key="2">
    <source>
        <dbReference type="Proteomes" id="UP000274822"/>
    </source>
</evidence>
<organism evidence="1 2">
    <name type="scientific">Jimgerdemannia flammicorona</name>
    <dbReference type="NCBI Taxonomy" id="994334"/>
    <lineage>
        <taxon>Eukaryota</taxon>
        <taxon>Fungi</taxon>
        <taxon>Fungi incertae sedis</taxon>
        <taxon>Mucoromycota</taxon>
        <taxon>Mucoromycotina</taxon>
        <taxon>Endogonomycetes</taxon>
        <taxon>Endogonales</taxon>
        <taxon>Endogonaceae</taxon>
        <taxon>Jimgerdemannia</taxon>
    </lineage>
</organism>
<protein>
    <submittedName>
        <fullName evidence="1">Uncharacterized protein</fullName>
    </submittedName>
</protein>
<reference evidence="1 2" key="1">
    <citation type="journal article" date="2018" name="New Phytol.">
        <title>Phylogenomics of Endogonaceae and evolution of mycorrhizas within Mucoromycota.</title>
        <authorList>
            <person name="Chang Y."/>
            <person name="Desiro A."/>
            <person name="Na H."/>
            <person name="Sandor L."/>
            <person name="Lipzen A."/>
            <person name="Clum A."/>
            <person name="Barry K."/>
            <person name="Grigoriev I.V."/>
            <person name="Martin F.M."/>
            <person name="Stajich J.E."/>
            <person name="Smith M.E."/>
            <person name="Bonito G."/>
            <person name="Spatafora J.W."/>
        </authorList>
    </citation>
    <scope>NUCLEOTIDE SEQUENCE [LARGE SCALE GENOMIC DNA]</scope>
    <source>
        <strain evidence="1 2">AD002</strain>
    </source>
</reference>